<evidence type="ECO:0000313" key="9">
    <source>
        <dbReference type="EMBL" id="KAG5457103.1"/>
    </source>
</evidence>
<dbReference type="InterPro" id="IPR011992">
    <property type="entry name" value="EF-hand-dom_pair"/>
</dbReference>
<keyword evidence="5" id="KW-0663">Pyridoxal phosphate</keyword>
<comment type="cofactor">
    <cofactor evidence="1">
        <name>pyridoxal 5'-phosphate</name>
        <dbReference type="ChEBI" id="CHEBI:597326"/>
    </cofactor>
</comment>
<gene>
    <name evidence="9" type="ORF">BJ554DRAFT_2976</name>
</gene>
<accession>A0A8H8DG74</accession>
<dbReference type="PANTHER" id="PTHR10314">
    <property type="entry name" value="CYSTATHIONINE BETA-SYNTHASE"/>
    <property type="match status" value="1"/>
</dbReference>
<evidence type="ECO:0000256" key="2">
    <source>
        <dbReference type="ARBA" id="ARBA00007103"/>
    </source>
</evidence>
<protein>
    <recommendedName>
        <fullName evidence="3">cysteine synthase</fullName>
        <ecNumber evidence="3">2.5.1.47</ecNumber>
    </recommendedName>
</protein>
<dbReference type="PROSITE" id="PS50222">
    <property type="entry name" value="EF_HAND_2"/>
    <property type="match status" value="1"/>
</dbReference>
<evidence type="ECO:0000256" key="5">
    <source>
        <dbReference type="ARBA" id="ARBA00022898"/>
    </source>
</evidence>
<dbReference type="InterPro" id="IPR050214">
    <property type="entry name" value="Cys_Synth/Cystath_Beta-Synth"/>
</dbReference>
<evidence type="ECO:0000256" key="4">
    <source>
        <dbReference type="ARBA" id="ARBA00022679"/>
    </source>
</evidence>
<dbReference type="Gene3D" id="3.40.50.1100">
    <property type="match status" value="2"/>
</dbReference>
<dbReference type="GO" id="GO:0005509">
    <property type="term" value="F:calcium ion binding"/>
    <property type="evidence" value="ECO:0007669"/>
    <property type="project" value="InterPro"/>
</dbReference>
<dbReference type="InterPro" id="IPR036052">
    <property type="entry name" value="TrpB-like_PALP_sf"/>
</dbReference>
<reference evidence="9 10" key="1">
    <citation type="journal article" name="Sci. Rep.">
        <title>Genome-scale phylogenetic analyses confirm Olpidium as the closest living zoosporic fungus to the non-flagellated, terrestrial fungi.</title>
        <authorList>
            <person name="Chang Y."/>
            <person name="Rochon D."/>
            <person name="Sekimoto S."/>
            <person name="Wang Y."/>
            <person name="Chovatia M."/>
            <person name="Sandor L."/>
            <person name="Salamov A."/>
            <person name="Grigoriev I.V."/>
            <person name="Stajich J.E."/>
            <person name="Spatafora J.W."/>
        </authorList>
    </citation>
    <scope>NUCLEOTIDE SEQUENCE [LARGE SCALE GENOMIC DNA]</scope>
    <source>
        <strain evidence="9">S191</strain>
    </source>
</reference>
<evidence type="ECO:0000313" key="10">
    <source>
        <dbReference type="Proteomes" id="UP000673691"/>
    </source>
</evidence>
<dbReference type="EMBL" id="JAEFCI010010631">
    <property type="protein sequence ID" value="KAG5457103.1"/>
    <property type="molecule type" value="Genomic_DNA"/>
</dbReference>
<comment type="catalytic activity">
    <reaction evidence="6">
        <text>O-acetyl-L-serine + hydrogen sulfide = L-cysteine + acetate</text>
        <dbReference type="Rhea" id="RHEA:14829"/>
        <dbReference type="ChEBI" id="CHEBI:29919"/>
        <dbReference type="ChEBI" id="CHEBI:30089"/>
        <dbReference type="ChEBI" id="CHEBI:35235"/>
        <dbReference type="ChEBI" id="CHEBI:58340"/>
        <dbReference type="EC" id="2.5.1.47"/>
    </reaction>
</comment>
<dbReference type="OrthoDB" id="10259545at2759"/>
<dbReference type="EC" id="2.5.1.47" evidence="3"/>
<comment type="caution">
    <text evidence="9">The sequence shown here is derived from an EMBL/GenBank/DDBJ whole genome shotgun (WGS) entry which is preliminary data.</text>
</comment>
<dbReference type="SUPFAM" id="SSF47473">
    <property type="entry name" value="EF-hand"/>
    <property type="match status" value="1"/>
</dbReference>
<feature type="region of interest" description="Disordered" evidence="7">
    <location>
        <begin position="343"/>
        <end position="372"/>
    </location>
</feature>
<dbReference type="InterPro" id="IPR001926">
    <property type="entry name" value="TrpB-like_PALP"/>
</dbReference>
<dbReference type="AlphaFoldDB" id="A0A8H8DG74"/>
<dbReference type="GO" id="GO:0004124">
    <property type="term" value="F:cysteine synthase activity"/>
    <property type="evidence" value="ECO:0007669"/>
    <property type="project" value="UniProtKB-EC"/>
</dbReference>
<dbReference type="SUPFAM" id="SSF53686">
    <property type="entry name" value="Tryptophan synthase beta subunit-like PLP-dependent enzymes"/>
    <property type="match status" value="1"/>
</dbReference>
<keyword evidence="10" id="KW-1185">Reference proteome</keyword>
<evidence type="ECO:0000256" key="6">
    <source>
        <dbReference type="ARBA" id="ARBA00047931"/>
    </source>
</evidence>
<dbReference type="Pfam" id="PF00291">
    <property type="entry name" value="PALP"/>
    <property type="match status" value="1"/>
</dbReference>
<organism evidence="9 10">
    <name type="scientific">Olpidium bornovanus</name>
    <dbReference type="NCBI Taxonomy" id="278681"/>
    <lineage>
        <taxon>Eukaryota</taxon>
        <taxon>Fungi</taxon>
        <taxon>Fungi incertae sedis</taxon>
        <taxon>Olpidiomycota</taxon>
        <taxon>Olpidiomycotina</taxon>
        <taxon>Olpidiomycetes</taxon>
        <taxon>Olpidiales</taxon>
        <taxon>Olpidiaceae</taxon>
        <taxon>Olpidium</taxon>
    </lineage>
</organism>
<dbReference type="InterPro" id="IPR002048">
    <property type="entry name" value="EF_hand_dom"/>
</dbReference>
<dbReference type="Gene3D" id="1.10.238.10">
    <property type="entry name" value="EF-hand"/>
    <property type="match status" value="1"/>
</dbReference>
<name>A0A8H8DG74_9FUNG</name>
<keyword evidence="4" id="KW-0808">Transferase</keyword>
<dbReference type="FunFam" id="3.40.50.1100:FF:000049">
    <property type="entry name" value="Cysteine synthase, putative"/>
    <property type="match status" value="1"/>
</dbReference>
<evidence type="ECO:0000256" key="7">
    <source>
        <dbReference type="SAM" id="MobiDB-lite"/>
    </source>
</evidence>
<comment type="similarity">
    <text evidence="2">Belongs to the cysteine synthase/cystathionine beta-synthase family.</text>
</comment>
<dbReference type="Proteomes" id="UP000673691">
    <property type="component" value="Unassembled WGS sequence"/>
</dbReference>
<sequence length="688" mass="76350">MAEDVKLSDEQLRDIREALAVLSSKSAVESERQRLAEIIEVREDYKEVCLDVWSFALVLKLRSDDIEELKNAERTESKASTRLGARLEKLIQKLDIELRQYNTEVGSRVDLALVNQDGQVSVEELEKALKLVRHNPQDDRIRAIAQKLDKDGDGLVFLKDLQEIAQEAEGHGVVVEKNEFYHYGPKQKPTSKPQGPNSLFEIIRYWRHHYKGIKNTNGNYFAVSFYKREMLRFQHPKGRFSTFTKFFLHLEFLFHIDAGHVRRLRSRARRRAVLRKNRGREAGKELATPRGRTDMALATALSDSLRLAGPYRLRPALVGLAAGWLSAACLFALRALVASARGDRRRHGGGQGRPSTHGKFRGRRGGGASGVVDGLAETVGNTPLVRIRSLSEATGCEILAKAEMLNPGGSSKDRVAIAVVEEAERRGMLVRGRGDVLCEGTVGSTGISLTIVAKAKGYKCHIYPGHFVRLAQRRADELNAAAESSADPARAPHAVFCDQFENLANVRAHLTTTAPEIFSQTSDLGPFHALVLGAGTGGTIAGCARYLKPRVPGLRIFLADPQGSGLYHRVKHGVMFSNYEREGTRRRHQVDTVVEGVGITRITRNMATALDACNSRSSDADEAVFAAEHCDDVAEQVPQAAGWSRWIDDAVKVTDQEAVEMSRFLVREDGWFLAFQVSLPASRWPIVY</sequence>
<evidence type="ECO:0000256" key="3">
    <source>
        <dbReference type="ARBA" id="ARBA00012681"/>
    </source>
</evidence>
<evidence type="ECO:0000259" key="8">
    <source>
        <dbReference type="PROSITE" id="PS50222"/>
    </source>
</evidence>
<feature type="domain" description="EF-hand" evidence="8">
    <location>
        <begin position="136"/>
        <end position="171"/>
    </location>
</feature>
<proteinExistence type="inferred from homology"/>
<evidence type="ECO:0000256" key="1">
    <source>
        <dbReference type="ARBA" id="ARBA00001933"/>
    </source>
</evidence>